<gene>
    <name evidence="1" type="ORF">BU24DRAFT_427261</name>
</gene>
<sequence>MSAAPIPSTLVLLSELGRCTAGQKVRFLGLVHEYTTSTATLTLKHDYPPDSPTKIAKVDITHVLESIKQTEIDVGTWLNVIGYVEHKKDQVVSVQAVTVWDALDVNVDAYEQAFEARRYTGSDCHS</sequence>
<dbReference type="InterPro" id="IPR012340">
    <property type="entry name" value="NA-bd_OB-fold"/>
</dbReference>
<name>A0A6A5XDG9_9PLEO</name>
<dbReference type="GO" id="GO:0043047">
    <property type="term" value="F:single-stranded telomeric DNA binding"/>
    <property type="evidence" value="ECO:0007669"/>
    <property type="project" value="InterPro"/>
</dbReference>
<dbReference type="Proteomes" id="UP000799778">
    <property type="component" value="Unassembled WGS sequence"/>
</dbReference>
<dbReference type="OrthoDB" id="5275361at2759"/>
<dbReference type="InterPro" id="IPR024222">
    <property type="entry name" value="Ten1_fungal"/>
</dbReference>
<evidence type="ECO:0008006" key="3">
    <source>
        <dbReference type="Google" id="ProtNLM"/>
    </source>
</evidence>
<dbReference type="AlphaFoldDB" id="A0A6A5XDG9"/>
<proteinExistence type="predicted"/>
<dbReference type="GO" id="GO:0016233">
    <property type="term" value="P:telomere capping"/>
    <property type="evidence" value="ECO:0007669"/>
    <property type="project" value="InterPro"/>
</dbReference>
<evidence type="ECO:0000313" key="1">
    <source>
        <dbReference type="EMBL" id="KAF2011052.1"/>
    </source>
</evidence>
<dbReference type="Gene3D" id="2.40.50.140">
    <property type="entry name" value="Nucleic acid-binding proteins"/>
    <property type="match status" value="1"/>
</dbReference>
<evidence type="ECO:0000313" key="2">
    <source>
        <dbReference type="Proteomes" id="UP000799778"/>
    </source>
</evidence>
<dbReference type="Pfam" id="PF12658">
    <property type="entry name" value="Ten1"/>
    <property type="match status" value="1"/>
</dbReference>
<dbReference type="RefSeq" id="XP_033379391.1">
    <property type="nucleotide sequence ID" value="XM_033529178.1"/>
</dbReference>
<protein>
    <recommendedName>
        <fullName evidence="3">CST complex subunit Ten1</fullName>
    </recommendedName>
</protein>
<dbReference type="GeneID" id="54286575"/>
<dbReference type="GO" id="GO:1990879">
    <property type="term" value="C:CST complex"/>
    <property type="evidence" value="ECO:0007669"/>
    <property type="project" value="InterPro"/>
</dbReference>
<reference evidence="1" key="1">
    <citation type="journal article" date="2020" name="Stud. Mycol.">
        <title>101 Dothideomycetes genomes: a test case for predicting lifestyles and emergence of pathogens.</title>
        <authorList>
            <person name="Haridas S."/>
            <person name="Albert R."/>
            <person name="Binder M."/>
            <person name="Bloem J."/>
            <person name="Labutti K."/>
            <person name="Salamov A."/>
            <person name="Andreopoulos B."/>
            <person name="Baker S."/>
            <person name="Barry K."/>
            <person name="Bills G."/>
            <person name="Bluhm B."/>
            <person name="Cannon C."/>
            <person name="Castanera R."/>
            <person name="Culley D."/>
            <person name="Daum C."/>
            <person name="Ezra D."/>
            <person name="Gonzalez J."/>
            <person name="Henrissat B."/>
            <person name="Kuo A."/>
            <person name="Liang C."/>
            <person name="Lipzen A."/>
            <person name="Lutzoni F."/>
            <person name="Magnuson J."/>
            <person name="Mondo S."/>
            <person name="Nolan M."/>
            <person name="Ohm R."/>
            <person name="Pangilinan J."/>
            <person name="Park H.-J."/>
            <person name="Ramirez L."/>
            <person name="Alfaro M."/>
            <person name="Sun H."/>
            <person name="Tritt A."/>
            <person name="Yoshinaga Y."/>
            <person name="Zwiers L.-H."/>
            <person name="Turgeon B."/>
            <person name="Goodwin S."/>
            <person name="Spatafora J."/>
            <person name="Crous P."/>
            <person name="Grigoriev I."/>
        </authorList>
    </citation>
    <scope>NUCLEOTIDE SEQUENCE</scope>
    <source>
        <strain evidence="1">CBS 175.79</strain>
    </source>
</reference>
<accession>A0A6A5XDG9</accession>
<keyword evidence="2" id="KW-1185">Reference proteome</keyword>
<dbReference type="EMBL" id="ML978075">
    <property type="protein sequence ID" value="KAF2011052.1"/>
    <property type="molecule type" value="Genomic_DNA"/>
</dbReference>
<organism evidence="1 2">
    <name type="scientific">Aaosphaeria arxii CBS 175.79</name>
    <dbReference type="NCBI Taxonomy" id="1450172"/>
    <lineage>
        <taxon>Eukaryota</taxon>
        <taxon>Fungi</taxon>
        <taxon>Dikarya</taxon>
        <taxon>Ascomycota</taxon>
        <taxon>Pezizomycotina</taxon>
        <taxon>Dothideomycetes</taxon>
        <taxon>Pleosporomycetidae</taxon>
        <taxon>Pleosporales</taxon>
        <taxon>Pleosporales incertae sedis</taxon>
        <taxon>Aaosphaeria</taxon>
    </lineage>
</organism>